<organism evidence="1 2">
    <name type="scientific">Frondihabitans sucicola</name>
    <dbReference type="NCBI Taxonomy" id="1268041"/>
    <lineage>
        <taxon>Bacteria</taxon>
        <taxon>Bacillati</taxon>
        <taxon>Actinomycetota</taxon>
        <taxon>Actinomycetes</taxon>
        <taxon>Micrococcales</taxon>
        <taxon>Microbacteriaceae</taxon>
        <taxon>Frondihabitans</taxon>
    </lineage>
</organism>
<evidence type="ECO:0000313" key="2">
    <source>
        <dbReference type="Proteomes" id="UP001321486"/>
    </source>
</evidence>
<dbReference type="EMBL" id="AP027732">
    <property type="protein sequence ID" value="BDZ48633.1"/>
    <property type="molecule type" value="Genomic_DNA"/>
</dbReference>
<sequence>MSTFLFNLHGHHVAFRRTQEDKFLFDKHGHWLGWFPWGDNDAVDKTGKYLGTVVGNRLLRRTFQPYRGYPGYPGYPGYAGYPGYPGFAGYAGYQAGFTDVDAAQFQD</sequence>
<proteinExistence type="predicted"/>
<protein>
    <submittedName>
        <fullName evidence="1">Uncharacterized protein</fullName>
    </submittedName>
</protein>
<accession>A0ABM8GJQ1</accession>
<reference evidence="2" key="1">
    <citation type="journal article" date="2019" name="Int. J. Syst. Evol. Microbiol.">
        <title>The Global Catalogue of Microorganisms (GCM) 10K type strain sequencing project: providing services to taxonomists for standard genome sequencing and annotation.</title>
        <authorList>
            <consortium name="The Broad Institute Genomics Platform"/>
            <consortium name="The Broad Institute Genome Sequencing Center for Infectious Disease"/>
            <person name="Wu L."/>
            <person name="Ma J."/>
        </authorList>
    </citation>
    <scope>NUCLEOTIDE SEQUENCE [LARGE SCALE GENOMIC DNA]</scope>
    <source>
        <strain evidence="2">NBRC 108728</strain>
    </source>
</reference>
<keyword evidence="2" id="KW-1185">Reference proteome</keyword>
<dbReference type="RefSeq" id="WP_286345592.1">
    <property type="nucleotide sequence ID" value="NZ_AP027732.1"/>
</dbReference>
<evidence type="ECO:0000313" key="1">
    <source>
        <dbReference type="EMBL" id="BDZ48633.1"/>
    </source>
</evidence>
<gene>
    <name evidence="1" type="ORF">GCM10025867_08740</name>
</gene>
<name>A0ABM8GJQ1_9MICO</name>
<dbReference type="Proteomes" id="UP001321486">
    <property type="component" value="Chromosome"/>
</dbReference>